<dbReference type="AlphaFoldDB" id="A0A085ASQ9"/>
<dbReference type="SUPFAM" id="SSF51126">
    <property type="entry name" value="Pectin lyase-like"/>
    <property type="match status" value="1"/>
</dbReference>
<evidence type="ECO:0000256" key="2">
    <source>
        <dbReference type="SAM" id="SignalP"/>
    </source>
</evidence>
<keyword evidence="2" id="KW-0732">Signal</keyword>
<proteinExistence type="predicted"/>
<protein>
    <submittedName>
        <fullName evidence="4">Outer membrane autotransporter</fullName>
    </submittedName>
</protein>
<comment type="caution">
    <text evidence="4">The sequence shown here is derived from an EMBL/GenBank/DDBJ whole genome shotgun (WGS) entry which is preliminary data.</text>
</comment>
<dbReference type="Proteomes" id="UP000028630">
    <property type="component" value="Unassembled WGS sequence"/>
</dbReference>
<organism evidence="4 5">
    <name type="scientific">Trabulsiella guamensis ATCC 49490</name>
    <dbReference type="NCBI Taxonomy" id="1005994"/>
    <lineage>
        <taxon>Bacteria</taxon>
        <taxon>Pseudomonadati</taxon>
        <taxon>Pseudomonadota</taxon>
        <taxon>Gammaproteobacteria</taxon>
        <taxon>Enterobacterales</taxon>
        <taxon>Enterobacteriaceae</taxon>
        <taxon>Trabulsiella</taxon>
    </lineage>
</organism>
<dbReference type="Gene3D" id="2.160.20.20">
    <property type="match status" value="1"/>
</dbReference>
<dbReference type="RefSeq" id="WP_084222725.1">
    <property type="nucleotide sequence ID" value="NZ_JMTB01000004.1"/>
</dbReference>
<accession>A0A085ASQ9</accession>
<dbReference type="GO" id="GO:0019867">
    <property type="term" value="C:outer membrane"/>
    <property type="evidence" value="ECO:0007669"/>
    <property type="project" value="InterPro"/>
</dbReference>
<dbReference type="InterPro" id="IPR050909">
    <property type="entry name" value="Bact_Autotransporter_VF"/>
</dbReference>
<feature type="domain" description="Autochaperone" evidence="3">
    <location>
        <begin position="505"/>
        <end position="624"/>
    </location>
</feature>
<feature type="chain" id="PRO_5001786453" evidence="2">
    <location>
        <begin position="26"/>
        <end position="691"/>
    </location>
</feature>
<sequence length="691" mass="72858">MSTYFKPTKIALFISAILSSAAVVAASAPASIIIDESTASDKRTVNLPTGSNVSYINIGTNDARVTMGDNTTITSAGDYPDDSLYYNPGYFITVKDGTVDLGKNFTLNYMFDYLTNGNYRADAIRLTNTGVLKAENLTINEHETRVGDTNTVSAIYLSGSTRADLKGTTTITTGNIETRQDAILNAENVNITYIDEDPLSRRGHHAALDLQGQEANFTGDVNIRMFEGSPGRLEGIGIKDDNVTFAGKTAVDVDIISGSVVGVELWDTVYHGRGDDWTPDYLTNNVAFNELSIKGISRGDAASGGSVTGFESISQMGTTSVAINKITVDVSGNSNVDGIRLHDSETEGATKYRINDASVKVSGGNAATLTGYYSGGADDATTDTVIKNINVQSQGGKTVYLVEQRGSNDHFTGDVTLGSQASYDSAAGTIYSIFGYSSSGTSSTNIVNNNKLVAWGKMYAAGVHSINIATGDNSYIYGDTATEGTGTINLALNGSNSQWDMVGDSNITNLTLNGSTLTFMPPATETRKLTRDAATFKTLTVDGDYRGNNGNIVMNAQLGDDSSPTDRLLISGNTSGTTNVKVLNAGGAGGLTTDGIELISVGGDSDGEFKQSGRIIAGAYDYTLQRGEGQNAANWYLSSALSPEDPIDPIDPVDPVDPVDPQDPADPVVPQNPVTPQKPAEPKEHAVRPEA</sequence>
<feature type="non-terminal residue" evidence="4">
    <location>
        <position position="691"/>
    </location>
</feature>
<dbReference type="OrthoDB" id="6594641at2"/>
<feature type="signal peptide" evidence="2">
    <location>
        <begin position="1"/>
        <end position="25"/>
    </location>
</feature>
<feature type="region of interest" description="Disordered" evidence="1">
    <location>
        <begin position="643"/>
        <end position="691"/>
    </location>
</feature>
<dbReference type="InterPro" id="IPR006315">
    <property type="entry name" value="OM_autotransptr_brl_dom"/>
</dbReference>
<evidence type="ECO:0000313" key="4">
    <source>
        <dbReference type="EMBL" id="KFC13254.1"/>
    </source>
</evidence>
<feature type="compositionally biased region" description="Low complexity" evidence="1">
    <location>
        <begin position="665"/>
        <end position="674"/>
    </location>
</feature>
<evidence type="ECO:0000256" key="1">
    <source>
        <dbReference type="SAM" id="MobiDB-lite"/>
    </source>
</evidence>
<dbReference type="EMBL" id="JMTB01000004">
    <property type="protein sequence ID" value="KFC13254.1"/>
    <property type="molecule type" value="Genomic_DNA"/>
</dbReference>
<dbReference type="NCBIfam" id="TIGR01414">
    <property type="entry name" value="autotrans_barl"/>
    <property type="match status" value="1"/>
</dbReference>
<evidence type="ECO:0000259" key="3">
    <source>
        <dbReference type="Pfam" id="PF18883"/>
    </source>
</evidence>
<dbReference type="PANTHER" id="PTHR12338">
    <property type="entry name" value="AUTOTRANSPORTER"/>
    <property type="match status" value="1"/>
</dbReference>
<gene>
    <name evidence="4" type="ORF">GTGU_00097</name>
</gene>
<dbReference type="Pfam" id="PF18883">
    <property type="entry name" value="AC_1"/>
    <property type="match status" value="1"/>
</dbReference>
<name>A0A085ASQ9_9ENTR</name>
<evidence type="ECO:0000313" key="5">
    <source>
        <dbReference type="Proteomes" id="UP000028630"/>
    </source>
</evidence>
<dbReference type="InterPro" id="IPR011050">
    <property type="entry name" value="Pectin_lyase_fold/virulence"/>
</dbReference>
<keyword evidence="5" id="KW-1185">Reference proteome</keyword>
<dbReference type="InterPro" id="IPR043990">
    <property type="entry name" value="AC_1"/>
</dbReference>
<reference evidence="5" key="1">
    <citation type="submission" date="2014-05" db="EMBL/GenBank/DDBJ databases">
        <title>ATOL: Assembling a taxonomically balanced genome-scale reconstruction of the evolutionary history of the Enterobacteriaceae.</title>
        <authorList>
            <person name="Plunkett G. III"/>
            <person name="Neeno-Eckwall E.C."/>
            <person name="Glasner J.D."/>
            <person name="Perna N.T."/>
        </authorList>
    </citation>
    <scope>NUCLEOTIDE SEQUENCE [LARGE SCALE GENOMIC DNA]</scope>
    <source>
        <strain evidence="5">ATCC 49490</strain>
    </source>
</reference>
<dbReference type="PANTHER" id="PTHR12338:SF5">
    <property type="entry name" value="ANTIGEN 43-RELATED"/>
    <property type="match status" value="1"/>
</dbReference>
<dbReference type="CDD" id="cd01344">
    <property type="entry name" value="PL2_Passenger_AT"/>
    <property type="match status" value="1"/>
</dbReference>
<feature type="compositionally biased region" description="Basic and acidic residues" evidence="1">
    <location>
        <begin position="680"/>
        <end position="691"/>
    </location>
</feature>
<dbReference type="InterPro" id="IPR012332">
    <property type="entry name" value="Autotransporter_pectin_lyase_C"/>
</dbReference>
<dbReference type="eggNOG" id="COG3468">
    <property type="taxonomic scope" value="Bacteria"/>
</dbReference>